<accession>A0A1J5SXL4</accession>
<keyword evidence="1" id="KW-0472">Membrane</keyword>
<feature type="transmembrane region" description="Helical" evidence="1">
    <location>
        <begin position="699"/>
        <end position="722"/>
    </location>
</feature>
<dbReference type="EMBL" id="MLJW01000015">
    <property type="protein sequence ID" value="OIR13223.1"/>
    <property type="molecule type" value="Genomic_DNA"/>
</dbReference>
<sequence length="882" mass="100155">MKMKCNLLVLCCSLFICKSVSANSPSVHISPKPSWTGSFKPFTEKPPERDIANGYYYALIERQINIEEKASYVHIIREIVSDEGIQDGSEISVDFEPSYERVDFHQLIVWRDGKPSNRLNLSSFKVFPNQTQLSMFIYNGSYSAMIIPDDIRKGDRIEFSYTITGRNPVFQNKYCQTFYLNAAEPIVHSYLALYASPQHKLNYQSFNDIPQIKSNVSESKGLKKYEWEGQQLKAVESNSYQPEWLDTYSYVQVSDFNSWAEVADWASSINPVAMPVTGKLAEAVAKLKKESNSKGDYFRNAVRLVQNEIRYMGIEIGEYSHRANRPEKVFDQRYGDCKDKSLLLASILKANDIDAYMVLVNADIKGRINTDIPSSDAFNHAVVYAKVNNVDVWVDPTISYQGGKGVDIYFPVYGKGLILKPGTTGLTDIIESQNGLISYKEEFTLDKTGKNAILIVTTTYTVNEADKIREDLASSSITETEKSYLNYYSKKFAKIEKLDSLRIKDDLEKNQLITTEKYRISDFCKPDSATGKLSADFFADYVYELLPRVTNQVKTPVNLKYPSAINYSIVVYYNGKWNIPSQHTSIERDGYEFYFDRTTFDNALTLQYRLNFLKDNVPVEKLSEFRADVKNITDNTLSFSFVLPSVNDNYSVAGKNRDLNFWMIVFALGIIAAFIFMGIKFYKTNPKNFTVSGQYPRSIGGWLILIAAGLCLSPLFLLASAVNENYFSSNLWNAYAGLNKEFIFKSLLTFEVFGNISLICSAVFCGLLFFKKRNILPAYISGFYAFNAFVVLTDYILAANLNRDIASKALMDVVRAILIAAIWIPYFMRSTRVKETFIVPYPAYTLTMETLQPEADIHDVEKESIINETAEEKGAEDNANLG</sequence>
<feature type="transmembrane region" description="Helical" evidence="1">
    <location>
        <begin position="742"/>
        <end position="769"/>
    </location>
</feature>
<comment type="caution">
    <text evidence="3">The sequence shown here is derived from an EMBL/GenBank/DDBJ whole genome shotgun (WGS) entry which is preliminary data.</text>
</comment>
<evidence type="ECO:0000259" key="2">
    <source>
        <dbReference type="Pfam" id="PF12969"/>
    </source>
</evidence>
<keyword evidence="1" id="KW-0812">Transmembrane</keyword>
<evidence type="ECO:0000256" key="1">
    <source>
        <dbReference type="SAM" id="Phobius"/>
    </source>
</evidence>
<protein>
    <recommendedName>
        <fullName evidence="2">DUF3857 domain-containing protein</fullName>
    </recommendedName>
</protein>
<dbReference type="InterPro" id="IPR024618">
    <property type="entry name" value="DUF3857"/>
</dbReference>
<feature type="transmembrane region" description="Helical" evidence="1">
    <location>
        <begin position="776"/>
        <end position="797"/>
    </location>
</feature>
<gene>
    <name evidence="3" type="ORF">GALL_56080</name>
</gene>
<dbReference type="InterPro" id="IPR019690">
    <property type="entry name" value="DUF2569"/>
</dbReference>
<keyword evidence="1" id="KW-1133">Transmembrane helix</keyword>
<feature type="transmembrane region" description="Helical" evidence="1">
    <location>
        <begin position="809"/>
        <end position="828"/>
    </location>
</feature>
<dbReference type="Gene3D" id="2.60.40.3140">
    <property type="match status" value="1"/>
</dbReference>
<dbReference type="SUPFAM" id="SSF54001">
    <property type="entry name" value="Cysteine proteinases"/>
    <property type="match status" value="1"/>
</dbReference>
<dbReference type="Gene3D" id="3.10.620.30">
    <property type="match status" value="1"/>
</dbReference>
<proteinExistence type="predicted"/>
<dbReference type="Pfam" id="PF10754">
    <property type="entry name" value="DUF2569"/>
    <property type="match status" value="1"/>
</dbReference>
<dbReference type="Pfam" id="PF12969">
    <property type="entry name" value="DUF3857"/>
    <property type="match status" value="1"/>
</dbReference>
<organism evidence="3">
    <name type="scientific">mine drainage metagenome</name>
    <dbReference type="NCBI Taxonomy" id="410659"/>
    <lineage>
        <taxon>unclassified sequences</taxon>
        <taxon>metagenomes</taxon>
        <taxon>ecological metagenomes</taxon>
    </lineage>
</organism>
<dbReference type="InterPro" id="IPR038765">
    <property type="entry name" value="Papain-like_cys_pep_sf"/>
</dbReference>
<evidence type="ECO:0000313" key="3">
    <source>
        <dbReference type="EMBL" id="OIR13223.1"/>
    </source>
</evidence>
<dbReference type="AlphaFoldDB" id="A0A1J5SXL4"/>
<feature type="domain" description="DUF3857" evidence="2">
    <location>
        <begin position="70"/>
        <end position="235"/>
    </location>
</feature>
<feature type="transmembrane region" description="Helical" evidence="1">
    <location>
        <begin position="659"/>
        <end position="679"/>
    </location>
</feature>
<reference evidence="3" key="1">
    <citation type="submission" date="2016-10" db="EMBL/GenBank/DDBJ databases">
        <title>Sequence of Gallionella enrichment culture.</title>
        <authorList>
            <person name="Poehlein A."/>
            <person name="Muehling M."/>
            <person name="Daniel R."/>
        </authorList>
    </citation>
    <scope>NUCLEOTIDE SEQUENCE</scope>
</reference>
<name>A0A1J5SXL4_9ZZZZ</name>